<dbReference type="AlphaFoldDB" id="A0A7I8DHU1"/>
<keyword evidence="4" id="KW-1185">Reference proteome</keyword>
<dbReference type="GO" id="GO:0016757">
    <property type="term" value="F:glycosyltransferase activity"/>
    <property type="evidence" value="ECO:0007669"/>
    <property type="project" value="InterPro"/>
</dbReference>
<evidence type="ECO:0000313" key="3">
    <source>
        <dbReference type="EMBL" id="BCJ88190.1"/>
    </source>
</evidence>
<evidence type="ECO:0000259" key="1">
    <source>
        <dbReference type="Pfam" id="PF00534"/>
    </source>
</evidence>
<evidence type="ECO:0000259" key="2">
    <source>
        <dbReference type="Pfam" id="PF13439"/>
    </source>
</evidence>
<dbReference type="SUPFAM" id="SSF53756">
    <property type="entry name" value="UDP-Glycosyltransferase/glycogen phosphorylase"/>
    <property type="match status" value="1"/>
</dbReference>
<proteinExistence type="predicted"/>
<dbReference type="InterPro" id="IPR001296">
    <property type="entry name" value="Glyco_trans_1"/>
</dbReference>
<dbReference type="InterPro" id="IPR028098">
    <property type="entry name" value="Glyco_trans_4-like_N"/>
</dbReference>
<organism evidence="3 4">
    <name type="scientific">Effusibacillus dendaii</name>
    <dbReference type="NCBI Taxonomy" id="2743772"/>
    <lineage>
        <taxon>Bacteria</taxon>
        <taxon>Bacillati</taxon>
        <taxon>Bacillota</taxon>
        <taxon>Bacilli</taxon>
        <taxon>Bacillales</taxon>
        <taxon>Alicyclobacillaceae</taxon>
        <taxon>Effusibacillus</taxon>
    </lineage>
</organism>
<dbReference type="Pfam" id="PF00534">
    <property type="entry name" value="Glycos_transf_1"/>
    <property type="match status" value="1"/>
</dbReference>
<reference evidence="3 4" key="1">
    <citation type="submission" date="2020-08" db="EMBL/GenBank/DDBJ databases">
        <title>Complete Genome Sequence of Effusibacillus dendaii Strain skT53, Isolated from Farmland soil.</title>
        <authorList>
            <person name="Konishi T."/>
            <person name="Kawasaki H."/>
        </authorList>
    </citation>
    <scope>NUCLEOTIDE SEQUENCE [LARGE SCALE GENOMIC DNA]</scope>
    <source>
        <strain evidence="4">skT53</strain>
    </source>
</reference>
<evidence type="ECO:0008006" key="5">
    <source>
        <dbReference type="Google" id="ProtNLM"/>
    </source>
</evidence>
<dbReference type="PANTHER" id="PTHR12526">
    <property type="entry name" value="GLYCOSYLTRANSFERASE"/>
    <property type="match status" value="1"/>
</dbReference>
<feature type="domain" description="Glycosyl transferase family 1" evidence="1">
    <location>
        <begin position="179"/>
        <end position="297"/>
    </location>
</feature>
<dbReference type="Proteomes" id="UP000593802">
    <property type="component" value="Chromosome"/>
</dbReference>
<accession>A0A7I8DHU1</accession>
<gene>
    <name evidence="3" type="ORF">skT53_31750</name>
</gene>
<feature type="domain" description="Glycosyltransferase subfamily 4-like N-terminal" evidence="2">
    <location>
        <begin position="19"/>
        <end position="169"/>
    </location>
</feature>
<dbReference type="EMBL" id="AP023366">
    <property type="protein sequence ID" value="BCJ88190.1"/>
    <property type="molecule type" value="Genomic_DNA"/>
</dbReference>
<evidence type="ECO:0000313" key="4">
    <source>
        <dbReference type="Proteomes" id="UP000593802"/>
    </source>
</evidence>
<protein>
    <recommendedName>
        <fullName evidence="5">Glycosyltransferase</fullName>
    </recommendedName>
</protein>
<dbReference type="PANTHER" id="PTHR12526:SF635">
    <property type="entry name" value="GLYCOSYL TRANSFERASE GROUP 1"/>
    <property type="match status" value="1"/>
</dbReference>
<sequence>MEMKQKSTSVLMILDGFYVGGTETHVLTIANELVKSGKKVVIAGKTGPLYKSFQDIGCRVYAIDFRVDNTVLDEARKEADIVLKKIVQTERINIIHGHQTTSTRRVLSVVRELKIPLVFTVHGTYEDIQVLQDIKEMGAAIISVSVPIKDWLKRYAIPSILIPNGIDVKEYRPLKKPGLRKQLGIPAHVPIALYASRLAWEKADICEQFIRACETLRKRHFPSLHVLIVGSGQHADNIKNLVADIQKNKKRKFIHFLGERRDMASLYSISTCVVGTGRVALEAMACARPVVAVGRHGFFGVLYPKLLHKGWNYYFGDHNSLQPCSSAMLAGHLYAVLSAPASRRTIFGKRGRQFIINNFTITRSARQLATVYRRCLRKQ</sequence>
<dbReference type="Gene3D" id="3.40.50.2000">
    <property type="entry name" value="Glycogen Phosphorylase B"/>
    <property type="match status" value="2"/>
</dbReference>
<name>A0A7I8DHU1_9BACL</name>
<dbReference type="KEGG" id="eff:skT53_31750"/>
<dbReference type="Pfam" id="PF13439">
    <property type="entry name" value="Glyco_transf_4"/>
    <property type="match status" value="1"/>
</dbReference>